<dbReference type="EMBL" id="CP000853">
    <property type="protein sequence ID" value="ABW20220.1"/>
    <property type="molecule type" value="Genomic_DNA"/>
</dbReference>
<accession>A8MK88</accession>
<dbReference type="InterPro" id="IPR036390">
    <property type="entry name" value="WH_DNA-bd_sf"/>
</dbReference>
<dbReference type="STRING" id="350688.Clos_2689"/>
<proteinExistence type="predicted"/>
<dbReference type="OrthoDB" id="9781630at2"/>
<dbReference type="KEGG" id="aoe:Clos_2689"/>
<gene>
    <name evidence="5" type="ordered locus">Clos_2689</name>
</gene>
<dbReference type="GO" id="GO:0003677">
    <property type="term" value="F:DNA binding"/>
    <property type="evidence" value="ECO:0007669"/>
    <property type="project" value="UniProtKB-KW"/>
</dbReference>
<reference evidence="6" key="1">
    <citation type="submission" date="2007-10" db="EMBL/GenBank/DDBJ databases">
        <title>Complete genome of Alkaliphilus oremlandii OhILAs.</title>
        <authorList>
            <person name="Copeland A."/>
            <person name="Lucas S."/>
            <person name="Lapidus A."/>
            <person name="Barry K."/>
            <person name="Detter J.C."/>
            <person name="Glavina del Rio T."/>
            <person name="Hammon N."/>
            <person name="Israni S."/>
            <person name="Dalin E."/>
            <person name="Tice H."/>
            <person name="Pitluck S."/>
            <person name="Chain P."/>
            <person name="Malfatti S."/>
            <person name="Shin M."/>
            <person name="Vergez L."/>
            <person name="Schmutz J."/>
            <person name="Larimer F."/>
            <person name="Land M."/>
            <person name="Hauser L."/>
            <person name="Kyrpides N."/>
            <person name="Mikhailova N."/>
            <person name="Stolz J.F."/>
            <person name="Dawson A."/>
            <person name="Fisher E."/>
            <person name="Crable B."/>
            <person name="Perera E."/>
            <person name="Lisak J."/>
            <person name="Ranganathan M."/>
            <person name="Basu P."/>
            <person name="Richardson P."/>
        </authorList>
    </citation>
    <scope>NUCLEOTIDE SEQUENCE [LARGE SCALE GENOMIC DNA]</scope>
    <source>
        <strain evidence="6">OhILAs</strain>
    </source>
</reference>
<dbReference type="AlphaFoldDB" id="A8MK88"/>
<dbReference type="GO" id="GO:0003700">
    <property type="term" value="F:DNA-binding transcription factor activity"/>
    <property type="evidence" value="ECO:0007669"/>
    <property type="project" value="InterPro"/>
</dbReference>
<dbReference type="Gene3D" id="1.20.120.530">
    <property type="entry name" value="GntR ligand-binding domain-like"/>
    <property type="match status" value="1"/>
</dbReference>
<evidence type="ECO:0000259" key="4">
    <source>
        <dbReference type="PROSITE" id="PS50949"/>
    </source>
</evidence>
<feature type="domain" description="HTH gntR-type" evidence="4">
    <location>
        <begin position="16"/>
        <end position="83"/>
    </location>
</feature>
<keyword evidence="6" id="KW-1185">Reference proteome</keyword>
<evidence type="ECO:0000256" key="2">
    <source>
        <dbReference type="ARBA" id="ARBA00023125"/>
    </source>
</evidence>
<dbReference type="CDD" id="cd07377">
    <property type="entry name" value="WHTH_GntR"/>
    <property type="match status" value="1"/>
</dbReference>
<dbReference type="PANTHER" id="PTHR43537:SF41">
    <property type="entry name" value="TRANSCRIPTIONAL REGULATORY PROTEIN"/>
    <property type="match status" value="1"/>
</dbReference>
<keyword evidence="3" id="KW-0804">Transcription</keyword>
<name>A8MK88_ALKOO</name>
<dbReference type="RefSeq" id="WP_012160527.1">
    <property type="nucleotide sequence ID" value="NC_009922.1"/>
</dbReference>
<dbReference type="SUPFAM" id="SSF48008">
    <property type="entry name" value="GntR ligand-binding domain-like"/>
    <property type="match status" value="1"/>
</dbReference>
<dbReference type="Pfam" id="PF07729">
    <property type="entry name" value="FCD"/>
    <property type="match status" value="1"/>
</dbReference>
<protein>
    <submittedName>
        <fullName evidence="5">Transcriptional regulator, GntR family</fullName>
    </submittedName>
</protein>
<dbReference type="HOGENOM" id="CLU_017584_5_4_9"/>
<keyword evidence="1" id="KW-0805">Transcription regulation</keyword>
<evidence type="ECO:0000256" key="3">
    <source>
        <dbReference type="ARBA" id="ARBA00023163"/>
    </source>
</evidence>
<dbReference type="InterPro" id="IPR000524">
    <property type="entry name" value="Tscrpt_reg_HTH_GntR"/>
</dbReference>
<dbReference type="Pfam" id="PF00392">
    <property type="entry name" value="GntR"/>
    <property type="match status" value="1"/>
</dbReference>
<dbReference type="PROSITE" id="PS50949">
    <property type="entry name" value="HTH_GNTR"/>
    <property type="match status" value="1"/>
</dbReference>
<organism evidence="5 6">
    <name type="scientific">Alkaliphilus oremlandii (strain OhILAs)</name>
    <name type="common">Clostridium oremlandii (strain OhILAs)</name>
    <dbReference type="NCBI Taxonomy" id="350688"/>
    <lineage>
        <taxon>Bacteria</taxon>
        <taxon>Bacillati</taxon>
        <taxon>Bacillota</taxon>
        <taxon>Clostridia</taxon>
        <taxon>Peptostreptococcales</taxon>
        <taxon>Natronincolaceae</taxon>
        <taxon>Alkaliphilus</taxon>
    </lineage>
</organism>
<dbReference type="SUPFAM" id="SSF46785">
    <property type="entry name" value="Winged helix' DNA-binding domain"/>
    <property type="match status" value="1"/>
</dbReference>
<evidence type="ECO:0000256" key="1">
    <source>
        <dbReference type="ARBA" id="ARBA00023015"/>
    </source>
</evidence>
<evidence type="ECO:0000313" key="6">
    <source>
        <dbReference type="Proteomes" id="UP000000269"/>
    </source>
</evidence>
<dbReference type="SMART" id="SM00345">
    <property type="entry name" value="HTH_GNTR"/>
    <property type="match status" value="1"/>
</dbReference>
<dbReference type="eggNOG" id="COG1802">
    <property type="taxonomic scope" value="Bacteria"/>
</dbReference>
<dbReference type="Proteomes" id="UP000000269">
    <property type="component" value="Chromosome"/>
</dbReference>
<evidence type="ECO:0000313" key="5">
    <source>
        <dbReference type="EMBL" id="ABW20220.1"/>
    </source>
</evidence>
<dbReference type="Gene3D" id="1.10.10.10">
    <property type="entry name" value="Winged helix-like DNA-binding domain superfamily/Winged helix DNA-binding domain"/>
    <property type="match status" value="1"/>
</dbReference>
<keyword evidence="2" id="KW-0238">DNA-binding</keyword>
<dbReference type="InterPro" id="IPR011711">
    <property type="entry name" value="GntR_C"/>
</dbReference>
<dbReference type="InterPro" id="IPR008920">
    <property type="entry name" value="TF_FadR/GntR_C"/>
</dbReference>
<dbReference type="InterPro" id="IPR036388">
    <property type="entry name" value="WH-like_DNA-bd_sf"/>
</dbReference>
<dbReference type="PANTHER" id="PTHR43537">
    <property type="entry name" value="TRANSCRIPTIONAL REGULATOR, GNTR FAMILY"/>
    <property type="match status" value="1"/>
</dbReference>
<dbReference type="SMART" id="SM00895">
    <property type="entry name" value="FCD"/>
    <property type="match status" value="1"/>
</dbReference>
<sequence>MTTTNGFIENRLSRNKTLPDRIADKLRDAIINGQLKGGQQLKQDEIAKSFNASMIPVREALRILEAQGLVKFYANKGAVVNKFSVEEIEEIFDIRIMLEKGALELSINQLTEEELNYAEHLLKKMDALDEEEYLSDLNLKFHNVLYGAGKKEMLLELIREMHTKVERYMRIYLINLSSHPVSQEEHYMLLEACRNKDLDSAVEILTEHMSRAKRFLIEFLKSKSE</sequence>